<feature type="region of interest" description="Disordered" evidence="1">
    <location>
        <begin position="1"/>
        <end position="43"/>
    </location>
</feature>
<reference evidence="2" key="1">
    <citation type="submission" date="2023-06" db="EMBL/GenBank/DDBJ databases">
        <title>Genome-scale phylogeny and comparative genomics of the fungal order Sordariales.</title>
        <authorList>
            <consortium name="Lawrence Berkeley National Laboratory"/>
            <person name="Hensen N."/>
            <person name="Bonometti L."/>
            <person name="Westerberg I."/>
            <person name="Brannstrom I.O."/>
            <person name="Guillou S."/>
            <person name="Cros-Aarteil S."/>
            <person name="Calhoun S."/>
            <person name="Haridas S."/>
            <person name="Kuo A."/>
            <person name="Mondo S."/>
            <person name="Pangilinan J."/>
            <person name="Riley R."/>
            <person name="LaButti K."/>
            <person name="Andreopoulos B."/>
            <person name="Lipzen A."/>
            <person name="Chen C."/>
            <person name="Yanf M."/>
            <person name="Daum C."/>
            <person name="Ng V."/>
            <person name="Clum A."/>
            <person name="Steindorff A."/>
            <person name="Ohm R."/>
            <person name="Martin F."/>
            <person name="Silar P."/>
            <person name="Natvig D."/>
            <person name="Lalanne C."/>
            <person name="Gautier V."/>
            <person name="Ament-velasquez S.L."/>
            <person name="Kruys A."/>
            <person name="Hutchinson M.I."/>
            <person name="Powell A.J."/>
            <person name="Barry K."/>
            <person name="Miller A.N."/>
            <person name="Grigoriev I.V."/>
            <person name="Debuchy R."/>
            <person name="Gladieux P."/>
            <person name="Thoren M.H."/>
            <person name="Johannesson H."/>
        </authorList>
    </citation>
    <scope>NUCLEOTIDE SEQUENCE</scope>
    <source>
        <strain evidence="2">SMH3391-2</strain>
    </source>
</reference>
<accession>A0AA39WU80</accession>
<feature type="compositionally biased region" description="Basic and acidic residues" evidence="1">
    <location>
        <begin position="8"/>
        <end position="19"/>
    </location>
</feature>
<dbReference type="InterPro" id="IPR052769">
    <property type="entry name" value="TPR_domain_protein"/>
</dbReference>
<dbReference type="Proteomes" id="UP001174934">
    <property type="component" value="Unassembled WGS sequence"/>
</dbReference>
<dbReference type="SUPFAM" id="SSF48452">
    <property type="entry name" value="TPR-like"/>
    <property type="match status" value="1"/>
</dbReference>
<protein>
    <recommendedName>
        <fullName evidence="4">Tetratricopeptide repeat protein 1</fullName>
    </recommendedName>
</protein>
<dbReference type="EMBL" id="JAULSR010000004">
    <property type="protein sequence ID" value="KAK0621646.1"/>
    <property type="molecule type" value="Genomic_DNA"/>
</dbReference>
<dbReference type="InterPro" id="IPR011990">
    <property type="entry name" value="TPR-like_helical_dom_sf"/>
</dbReference>
<keyword evidence="3" id="KW-1185">Reference proteome</keyword>
<sequence>MMASKGDSNTKGRGDKISSRDGGPSQEAESHDNSHGAETLTPQLTPEEEAALVAESNKHKAEASTLFTSGNYDAAINKYDMALGLLPATLDYELAVLRSNISVCHLNLEEWKEAITTATAALDNLDKAEQASEEKYLADKADEEDVEEEIISPGAALAGPPLPESDKDYALAHRKRQENIARIRAKALIRRARARSELGGWQNLEGAIADYKAIAAMSNLPASDMAFAWAQLKKLPARAKAAQEEETAEMWGKLKQLGNGILKPFGLSTDNFKMVQDEKTGGYSMNFEGGAGGSKS</sequence>
<gene>
    <name evidence="2" type="ORF">B0T17DRAFT_534698</name>
</gene>
<evidence type="ECO:0000313" key="3">
    <source>
        <dbReference type="Proteomes" id="UP001174934"/>
    </source>
</evidence>
<dbReference type="Gene3D" id="1.25.40.10">
    <property type="entry name" value="Tetratricopeptide repeat domain"/>
    <property type="match status" value="1"/>
</dbReference>
<evidence type="ECO:0000256" key="1">
    <source>
        <dbReference type="SAM" id="MobiDB-lite"/>
    </source>
</evidence>
<dbReference type="PANTHER" id="PTHR46014">
    <property type="entry name" value="TETRATRICOPEPTIDE REPEAT PROTEIN 1"/>
    <property type="match status" value="1"/>
</dbReference>
<dbReference type="PANTHER" id="PTHR46014:SF1">
    <property type="entry name" value="TETRATRICOPEPTIDE REPEAT PROTEIN 1"/>
    <property type="match status" value="1"/>
</dbReference>
<name>A0AA39WU80_9PEZI</name>
<dbReference type="AlphaFoldDB" id="A0AA39WU80"/>
<evidence type="ECO:0000313" key="2">
    <source>
        <dbReference type="EMBL" id="KAK0621646.1"/>
    </source>
</evidence>
<comment type="caution">
    <text evidence="2">The sequence shown here is derived from an EMBL/GenBank/DDBJ whole genome shotgun (WGS) entry which is preliminary data.</text>
</comment>
<proteinExistence type="predicted"/>
<evidence type="ECO:0008006" key="4">
    <source>
        <dbReference type="Google" id="ProtNLM"/>
    </source>
</evidence>
<organism evidence="2 3">
    <name type="scientific">Bombardia bombarda</name>
    <dbReference type="NCBI Taxonomy" id="252184"/>
    <lineage>
        <taxon>Eukaryota</taxon>
        <taxon>Fungi</taxon>
        <taxon>Dikarya</taxon>
        <taxon>Ascomycota</taxon>
        <taxon>Pezizomycotina</taxon>
        <taxon>Sordariomycetes</taxon>
        <taxon>Sordariomycetidae</taxon>
        <taxon>Sordariales</taxon>
        <taxon>Lasiosphaeriaceae</taxon>
        <taxon>Bombardia</taxon>
    </lineage>
</organism>